<evidence type="ECO:0000256" key="1">
    <source>
        <dbReference type="ARBA" id="ARBA00004162"/>
    </source>
</evidence>
<evidence type="ECO:0000256" key="7">
    <source>
        <dbReference type="ARBA" id="ARBA00022989"/>
    </source>
</evidence>
<proteinExistence type="predicted"/>
<feature type="transmembrane region" description="Helical" evidence="10">
    <location>
        <begin position="264"/>
        <end position="287"/>
    </location>
</feature>
<keyword evidence="7 10" id="KW-1133">Transmembrane helix</keyword>
<dbReference type="Gene3D" id="3.30.200.20">
    <property type="entry name" value="Phosphorylase Kinase, domain 1"/>
    <property type="match status" value="1"/>
</dbReference>
<feature type="domain" description="Protein kinase" evidence="12">
    <location>
        <begin position="280"/>
        <end position="582"/>
    </location>
</feature>
<dbReference type="SUPFAM" id="SSF54106">
    <property type="entry name" value="LysM domain"/>
    <property type="match status" value="1"/>
</dbReference>
<dbReference type="GO" id="GO:0051707">
    <property type="term" value="P:response to other organism"/>
    <property type="evidence" value="ECO:0007669"/>
    <property type="project" value="UniProtKB-ARBA"/>
</dbReference>
<dbReference type="PANTHER" id="PTHR45927:SF7">
    <property type="entry name" value="LYSM-DOMAIN RECEPTOR-LIKE KINASE"/>
    <property type="match status" value="1"/>
</dbReference>
<name>A0A2N9F837_FAGSY</name>
<keyword evidence="8 10" id="KW-0472">Membrane</keyword>
<dbReference type="EMBL" id="OIVN01000894">
    <property type="protein sequence ID" value="SPC87107.1"/>
    <property type="molecule type" value="Genomic_DNA"/>
</dbReference>
<evidence type="ECO:0000256" key="2">
    <source>
        <dbReference type="ARBA" id="ARBA00022475"/>
    </source>
</evidence>
<dbReference type="CDD" id="cd00118">
    <property type="entry name" value="LysM"/>
    <property type="match status" value="1"/>
</dbReference>
<keyword evidence="4 11" id="KW-0732">Signal</keyword>
<dbReference type="InterPro" id="IPR018392">
    <property type="entry name" value="LysM"/>
</dbReference>
<evidence type="ECO:0000256" key="5">
    <source>
        <dbReference type="ARBA" id="ARBA00022741"/>
    </source>
</evidence>
<evidence type="ECO:0000256" key="9">
    <source>
        <dbReference type="ARBA" id="ARBA00023157"/>
    </source>
</evidence>
<evidence type="ECO:0000256" key="11">
    <source>
        <dbReference type="SAM" id="SignalP"/>
    </source>
</evidence>
<dbReference type="AlphaFoldDB" id="A0A2N9F837"/>
<dbReference type="GO" id="GO:0005886">
    <property type="term" value="C:plasma membrane"/>
    <property type="evidence" value="ECO:0007669"/>
    <property type="project" value="UniProtKB-SubCell"/>
</dbReference>
<evidence type="ECO:0000256" key="8">
    <source>
        <dbReference type="ARBA" id="ARBA00023136"/>
    </source>
</evidence>
<dbReference type="Pfam" id="PF23472">
    <property type="entry name" value="LysM2_CERK1_LYK3_4_5"/>
    <property type="match status" value="1"/>
</dbReference>
<dbReference type="GO" id="GO:0004672">
    <property type="term" value="F:protein kinase activity"/>
    <property type="evidence" value="ECO:0007669"/>
    <property type="project" value="InterPro"/>
</dbReference>
<dbReference type="InterPro" id="IPR008271">
    <property type="entry name" value="Ser/Thr_kinase_AS"/>
</dbReference>
<dbReference type="InterPro" id="IPR056562">
    <property type="entry name" value="LysM2_CERK1_LYK3_4_5"/>
</dbReference>
<sequence>MNYFLLSFFILSFLTSHVRSQQNYSGNSVQNCLNTDENGPSPAFLYTYNGHDQSCQSFLIYMSQPPYNSVTTISNLTSSEPIELSRINNVTRQATFPANKEVIVPVNCSSVGQYYQFNTTYILNTHDTYFTVASNTYQGLSTCNSLIRENSYNQLQLISGMVLLVPLRCACTSNQTESGTKYLLTYLVNWDDTIPDIARRFKVSTESILEANGFSEENPNLFPSTTILIPLPTEPSSSDTIIHDQKPVMSGSSSSNSKKSITEVYIALAISIFLVLSVILAAVFLFHKKIFGRFWQRDGKETPMERESIARLRVEIADFGQALKVFEFIDIEKSTGNFSNENRIMGSVYRGVFGRKILAVKNMSREATEEVKMLKKINHFNLINLEDRGSWNKRIQIALDVANGLHYLHHFTEPPYIHMDVKSSNILLNSDLRAKIANFGLARAAMRETGSGEPARDVVGTRGYMAPEYGKAGPVTTKVDVYAYGVLMLELITGKYFIQDGVEQQLSDVIVSIMEGMHPEAELSLLVDPTLDANNGTDFALRMAELSVACLTQEPARRPSMWEIVSTLLKIQADLERTESFYAGFVTF</sequence>
<dbReference type="InterPro" id="IPR036779">
    <property type="entry name" value="LysM_dom_sf"/>
</dbReference>
<feature type="signal peptide" evidence="11">
    <location>
        <begin position="1"/>
        <end position="20"/>
    </location>
</feature>
<dbReference type="PROSITE" id="PS51782">
    <property type="entry name" value="LYSM"/>
    <property type="match status" value="1"/>
</dbReference>
<dbReference type="Gene3D" id="1.10.510.10">
    <property type="entry name" value="Transferase(Phosphotransferase) domain 1"/>
    <property type="match status" value="1"/>
</dbReference>
<evidence type="ECO:0000259" key="12">
    <source>
        <dbReference type="PROSITE" id="PS50011"/>
    </source>
</evidence>
<evidence type="ECO:0000256" key="10">
    <source>
        <dbReference type="SAM" id="Phobius"/>
    </source>
</evidence>
<dbReference type="SUPFAM" id="SSF56112">
    <property type="entry name" value="Protein kinase-like (PK-like)"/>
    <property type="match status" value="1"/>
</dbReference>
<dbReference type="Pfam" id="PF23446">
    <property type="entry name" value="LysM1_NFP_LYK"/>
    <property type="match status" value="1"/>
</dbReference>
<dbReference type="InterPro" id="IPR000719">
    <property type="entry name" value="Prot_kinase_dom"/>
</dbReference>
<dbReference type="FunFam" id="1.10.510.10:FF:000468">
    <property type="entry name" value="PTI1-like tyrosine-protein kinase 3"/>
    <property type="match status" value="1"/>
</dbReference>
<dbReference type="PANTHER" id="PTHR45927">
    <property type="entry name" value="LYSM-DOMAIN RECEPTOR-LIKE KINASE-RELATED"/>
    <property type="match status" value="1"/>
</dbReference>
<organism evidence="14">
    <name type="scientific">Fagus sylvatica</name>
    <name type="common">Beechnut</name>
    <dbReference type="NCBI Taxonomy" id="28930"/>
    <lineage>
        <taxon>Eukaryota</taxon>
        <taxon>Viridiplantae</taxon>
        <taxon>Streptophyta</taxon>
        <taxon>Embryophyta</taxon>
        <taxon>Tracheophyta</taxon>
        <taxon>Spermatophyta</taxon>
        <taxon>Magnoliopsida</taxon>
        <taxon>eudicotyledons</taxon>
        <taxon>Gunneridae</taxon>
        <taxon>Pentapetalae</taxon>
        <taxon>rosids</taxon>
        <taxon>fabids</taxon>
        <taxon>Fagales</taxon>
        <taxon>Fagaceae</taxon>
        <taxon>Fagus</taxon>
    </lineage>
</organism>
<reference evidence="14" key="1">
    <citation type="submission" date="2018-02" db="EMBL/GenBank/DDBJ databases">
        <authorList>
            <person name="Cohen D.B."/>
            <person name="Kent A.D."/>
        </authorList>
    </citation>
    <scope>NUCLEOTIDE SEQUENCE</scope>
</reference>
<evidence type="ECO:0000259" key="13">
    <source>
        <dbReference type="PROSITE" id="PS51782"/>
    </source>
</evidence>
<evidence type="ECO:0008006" key="15">
    <source>
        <dbReference type="Google" id="ProtNLM"/>
    </source>
</evidence>
<dbReference type="Pfam" id="PF00069">
    <property type="entry name" value="Pkinase"/>
    <property type="match status" value="1"/>
</dbReference>
<keyword evidence="6" id="KW-0067">ATP-binding</keyword>
<keyword evidence="9" id="KW-1015">Disulfide bond</keyword>
<evidence type="ECO:0000256" key="4">
    <source>
        <dbReference type="ARBA" id="ARBA00022729"/>
    </source>
</evidence>
<gene>
    <name evidence="14" type="ORF">FSB_LOCUS14989</name>
</gene>
<dbReference type="InterPro" id="IPR052611">
    <property type="entry name" value="Plant_RLK_LysM"/>
</dbReference>
<dbReference type="PROSITE" id="PS00108">
    <property type="entry name" value="PROTEIN_KINASE_ST"/>
    <property type="match status" value="1"/>
</dbReference>
<dbReference type="PROSITE" id="PS50011">
    <property type="entry name" value="PROTEIN_KINASE_DOM"/>
    <property type="match status" value="1"/>
</dbReference>
<dbReference type="InterPro" id="IPR056563">
    <property type="entry name" value="LysM3_LYK4_5"/>
</dbReference>
<dbReference type="InterPro" id="IPR011009">
    <property type="entry name" value="Kinase-like_dom_sf"/>
</dbReference>
<accession>A0A2N9F837</accession>
<feature type="domain" description="LysM" evidence="13">
    <location>
        <begin position="184"/>
        <end position="229"/>
    </location>
</feature>
<dbReference type="InterPro" id="IPR056561">
    <property type="entry name" value="NFP_LYK_LysM1"/>
</dbReference>
<dbReference type="GO" id="GO:0005524">
    <property type="term" value="F:ATP binding"/>
    <property type="evidence" value="ECO:0007669"/>
    <property type="project" value="UniProtKB-KW"/>
</dbReference>
<dbReference type="Pfam" id="PF23473">
    <property type="entry name" value="LysM3_LYK4_5"/>
    <property type="match status" value="1"/>
</dbReference>
<dbReference type="Gene3D" id="3.10.350.10">
    <property type="entry name" value="LysM domain"/>
    <property type="match status" value="1"/>
</dbReference>
<keyword evidence="3 10" id="KW-0812">Transmembrane</keyword>
<feature type="chain" id="PRO_5014789659" description="Protein kinase domain-containing protein" evidence="11">
    <location>
        <begin position="21"/>
        <end position="588"/>
    </location>
</feature>
<protein>
    <recommendedName>
        <fullName evidence="15">Protein kinase domain-containing protein</fullName>
    </recommendedName>
</protein>
<keyword evidence="2" id="KW-1003">Cell membrane</keyword>
<keyword evidence="5" id="KW-0547">Nucleotide-binding</keyword>
<dbReference type="SMART" id="SM00220">
    <property type="entry name" value="S_TKc"/>
    <property type="match status" value="1"/>
</dbReference>
<evidence type="ECO:0000256" key="3">
    <source>
        <dbReference type="ARBA" id="ARBA00022692"/>
    </source>
</evidence>
<comment type="subcellular location">
    <subcellularLocation>
        <location evidence="1">Cell membrane</location>
        <topology evidence="1">Single-pass membrane protein</topology>
    </subcellularLocation>
</comment>
<evidence type="ECO:0000256" key="6">
    <source>
        <dbReference type="ARBA" id="ARBA00022840"/>
    </source>
</evidence>
<evidence type="ECO:0000313" key="14">
    <source>
        <dbReference type="EMBL" id="SPC87107.1"/>
    </source>
</evidence>